<name>A0ABP6BMQ5_9MICO</name>
<dbReference type="InterPro" id="IPR036412">
    <property type="entry name" value="HAD-like_sf"/>
</dbReference>
<feature type="domain" description="Polynucleotide kinase PNKP phosphatase" evidence="1">
    <location>
        <begin position="160"/>
        <end position="294"/>
    </location>
</feature>
<organism evidence="2 3">
    <name type="scientific">Microbacterium binotii</name>
    <dbReference type="NCBI Taxonomy" id="462710"/>
    <lineage>
        <taxon>Bacteria</taxon>
        <taxon>Bacillati</taxon>
        <taxon>Actinomycetota</taxon>
        <taxon>Actinomycetes</taxon>
        <taxon>Micrococcales</taxon>
        <taxon>Microbacteriaceae</taxon>
        <taxon>Microbacterium</taxon>
    </lineage>
</organism>
<evidence type="ECO:0000313" key="2">
    <source>
        <dbReference type="EMBL" id="GAA2577776.1"/>
    </source>
</evidence>
<dbReference type="Pfam" id="PF25109">
    <property type="entry name" value="HAD_PNKP"/>
    <property type="match status" value="1"/>
</dbReference>
<keyword evidence="3" id="KW-1185">Reference proteome</keyword>
<dbReference type="SUPFAM" id="SSF52540">
    <property type="entry name" value="P-loop containing nucleoside triphosphate hydrolases"/>
    <property type="match status" value="1"/>
</dbReference>
<evidence type="ECO:0000259" key="1">
    <source>
        <dbReference type="Pfam" id="PF25109"/>
    </source>
</evidence>
<accession>A0ABP6BMQ5</accession>
<dbReference type="Gene3D" id="3.40.50.1000">
    <property type="entry name" value="HAD superfamily/HAD-like"/>
    <property type="match status" value="1"/>
</dbReference>
<dbReference type="SUPFAM" id="SSF56784">
    <property type="entry name" value="HAD-like"/>
    <property type="match status" value="1"/>
</dbReference>
<dbReference type="InterPro" id="IPR023214">
    <property type="entry name" value="HAD_sf"/>
</dbReference>
<dbReference type="InterPro" id="IPR056782">
    <property type="entry name" value="HAD_PNKP"/>
</dbReference>
<sequence>MPTIHLTRGLPGSGKSTYAKQWVQEDPEHRVRVNRDDIRAMLYATTDKKLSPEQESHVSAVEKSIARAALQDGLHVIIDATNLNPRFIRAWLNMGYEVRFIDFPVALDEAIARNAARENPIPEQAIRTMHKRFTIDGDLPPAPVARRASIRHYTQDWNLPSVVMVDIDGTLAHNASGRSFYDMTRVGEDTLDANIAAIVNAIEETHRVILMSGRDETARADTVEWLAKNGVRYDHLFMRAAGDTRRDDVVKASLFDLHVRPRFNVLGVIDDRPQVCRMWRAMGLTTLQVGDPSFEF</sequence>
<reference evidence="3" key="1">
    <citation type="journal article" date="2019" name="Int. J. Syst. Evol. Microbiol.">
        <title>The Global Catalogue of Microorganisms (GCM) 10K type strain sequencing project: providing services to taxonomists for standard genome sequencing and annotation.</title>
        <authorList>
            <consortium name="The Broad Institute Genomics Platform"/>
            <consortium name="The Broad Institute Genome Sequencing Center for Infectious Disease"/>
            <person name="Wu L."/>
            <person name="Ma J."/>
        </authorList>
    </citation>
    <scope>NUCLEOTIDE SEQUENCE [LARGE SCALE GENOMIC DNA]</scope>
    <source>
        <strain evidence="3">JCM 16365</strain>
    </source>
</reference>
<protein>
    <recommendedName>
        <fullName evidence="1">Polynucleotide kinase PNKP phosphatase domain-containing protein</fullName>
    </recommendedName>
</protein>
<gene>
    <name evidence="2" type="ORF">GCM10009862_16370</name>
</gene>
<dbReference type="InterPro" id="IPR027417">
    <property type="entry name" value="P-loop_NTPase"/>
</dbReference>
<proteinExistence type="predicted"/>
<dbReference type="EMBL" id="BAAARI010000011">
    <property type="protein sequence ID" value="GAA2577776.1"/>
    <property type="molecule type" value="Genomic_DNA"/>
</dbReference>
<dbReference type="RefSeq" id="WP_344228476.1">
    <property type="nucleotide sequence ID" value="NZ_BAAARI010000011.1"/>
</dbReference>
<dbReference type="Gene3D" id="3.40.50.300">
    <property type="entry name" value="P-loop containing nucleotide triphosphate hydrolases"/>
    <property type="match status" value="1"/>
</dbReference>
<evidence type="ECO:0000313" key="3">
    <source>
        <dbReference type="Proteomes" id="UP001500274"/>
    </source>
</evidence>
<dbReference type="Proteomes" id="UP001500274">
    <property type="component" value="Unassembled WGS sequence"/>
</dbReference>
<comment type="caution">
    <text evidence="2">The sequence shown here is derived from an EMBL/GenBank/DDBJ whole genome shotgun (WGS) entry which is preliminary data.</text>
</comment>
<dbReference type="Pfam" id="PF13671">
    <property type="entry name" value="AAA_33"/>
    <property type="match status" value="1"/>
</dbReference>